<feature type="transmembrane region" description="Helical" evidence="1">
    <location>
        <begin position="20"/>
        <end position="45"/>
    </location>
</feature>
<name>A0A0G0QS29_9BACT</name>
<dbReference type="Proteomes" id="UP000034301">
    <property type="component" value="Unassembled WGS sequence"/>
</dbReference>
<evidence type="ECO:0000313" key="2">
    <source>
        <dbReference type="EMBL" id="KKR43234.1"/>
    </source>
</evidence>
<feature type="transmembrane region" description="Helical" evidence="1">
    <location>
        <begin position="66"/>
        <end position="86"/>
    </location>
</feature>
<dbReference type="EMBL" id="LBYC01000006">
    <property type="protein sequence ID" value="KKR43234.1"/>
    <property type="molecule type" value="Genomic_DNA"/>
</dbReference>
<keyword evidence="1" id="KW-0812">Transmembrane</keyword>
<sequence>MWLVLSTSVLTFFVRDNLLQFTAVKMLWCLIIFWVFVCGSLIYLFRNLFWKYYLKISWPFAIKFTIFATIFFLIEEFIAVSINNYFYPITKGAVVLTASTNYWEVISQHSVVIFIPILVIFSLFIKFFKLNPQKSFLYFGIIGTLAEISIGGVMSLLEFAMWIFVYGLMVYLPSRVD</sequence>
<comment type="caution">
    <text evidence="2">The sequence shown here is derived from an EMBL/GenBank/DDBJ whole genome shotgun (WGS) entry which is preliminary data.</text>
</comment>
<keyword evidence="1" id="KW-0472">Membrane</keyword>
<gene>
    <name evidence="2" type="ORF">UT78_C0006G0008</name>
</gene>
<proteinExistence type="predicted"/>
<keyword evidence="1" id="KW-1133">Transmembrane helix</keyword>
<feature type="transmembrane region" description="Helical" evidence="1">
    <location>
        <begin position="137"/>
        <end position="165"/>
    </location>
</feature>
<evidence type="ECO:0000313" key="3">
    <source>
        <dbReference type="Proteomes" id="UP000034301"/>
    </source>
</evidence>
<dbReference type="AlphaFoldDB" id="A0A0G0QS29"/>
<organism evidence="2 3">
    <name type="scientific">Candidatus Nomurabacteria bacterium GW2011_GWF2_40_12</name>
    <dbReference type="NCBI Taxonomy" id="1618776"/>
    <lineage>
        <taxon>Bacteria</taxon>
        <taxon>Candidatus Nomuraibacteriota</taxon>
    </lineage>
</organism>
<reference evidence="2 3" key="1">
    <citation type="journal article" date="2015" name="Nature">
        <title>rRNA introns, odd ribosomes, and small enigmatic genomes across a large radiation of phyla.</title>
        <authorList>
            <person name="Brown C.T."/>
            <person name="Hug L.A."/>
            <person name="Thomas B.C."/>
            <person name="Sharon I."/>
            <person name="Castelle C.J."/>
            <person name="Singh A."/>
            <person name="Wilkins M.J."/>
            <person name="Williams K.H."/>
            <person name="Banfield J.F."/>
        </authorList>
    </citation>
    <scope>NUCLEOTIDE SEQUENCE [LARGE SCALE GENOMIC DNA]</scope>
</reference>
<evidence type="ECO:0000256" key="1">
    <source>
        <dbReference type="SAM" id="Phobius"/>
    </source>
</evidence>
<feature type="transmembrane region" description="Helical" evidence="1">
    <location>
        <begin position="106"/>
        <end position="125"/>
    </location>
</feature>
<accession>A0A0G0QS29</accession>
<protein>
    <submittedName>
        <fullName evidence="2">Uncharacterized protein</fullName>
    </submittedName>
</protein>